<evidence type="ECO:0000313" key="2">
    <source>
        <dbReference type="EMBL" id="AQP50470.1"/>
    </source>
</evidence>
<keyword evidence="1" id="KW-1133">Transmembrane helix</keyword>
<keyword evidence="3" id="KW-1185">Reference proteome</keyword>
<keyword evidence="1" id="KW-0812">Transmembrane</keyword>
<accession>A0A1Q2CWI7</accession>
<feature type="transmembrane region" description="Helical" evidence="1">
    <location>
        <begin position="7"/>
        <end position="33"/>
    </location>
</feature>
<evidence type="ECO:0000313" key="3">
    <source>
        <dbReference type="Proteomes" id="UP000188235"/>
    </source>
</evidence>
<organism evidence="2 3">
    <name type="scientific">Tessaracoccus flavescens</name>
    <dbReference type="NCBI Taxonomy" id="399497"/>
    <lineage>
        <taxon>Bacteria</taxon>
        <taxon>Bacillati</taxon>
        <taxon>Actinomycetota</taxon>
        <taxon>Actinomycetes</taxon>
        <taxon>Propionibacteriales</taxon>
        <taxon>Propionibacteriaceae</taxon>
        <taxon>Tessaracoccus</taxon>
    </lineage>
</organism>
<feature type="transmembrane region" description="Helical" evidence="1">
    <location>
        <begin position="45"/>
        <end position="72"/>
    </location>
</feature>
<dbReference type="STRING" id="399497.BW733_06130"/>
<dbReference type="RefSeq" id="WP_077348858.1">
    <property type="nucleotide sequence ID" value="NZ_CP019607.1"/>
</dbReference>
<name>A0A1Q2CWI7_9ACTN</name>
<keyword evidence="1" id="KW-0472">Membrane</keyword>
<dbReference type="Proteomes" id="UP000188235">
    <property type="component" value="Chromosome"/>
</dbReference>
<protein>
    <submittedName>
        <fullName evidence="2">Uncharacterized protein</fullName>
    </submittedName>
</protein>
<dbReference type="KEGG" id="tfa:BW733_06130"/>
<dbReference type="EMBL" id="CP019607">
    <property type="protein sequence ID" value="AQP50470.1"/>
    <property type="molecule type" value="Genomic_DNA"/>
</dbReference>
<dbReference type="AlphaFoldDB" id="A0A1Q2CWI7"/>
<gene>
    <name evidence="2" type="ORF">BW733_06130</name>
</gene>
<proteinExistence type="predicted"/>
<reference evidence="2 3" key="1">
    <citation type="journal article" date="2008" name="Int. J. Syst. Evol. Microbiol.">
        <title>Tessaracoccus flavescens sp. nov., isolated from marine sediment.</title>
        <authorList>
            <person name="Lee D.W."/>
            <person name="Lee S.D."/>
        </authorList>
    </citation>
    <scope>NUCLEOTIDE SEQUENCE [LARGE SCALE GENOMIC DNA]</scope>
    <source>
        <strain evidence="2 3">SST-39T</strain>
    </source>
</reference>
<sequence length="101" mass="10949">MVQQRFVSWAAVGVAALMLVMTLLALGVTVVALTQEDVPGVLGTLVQFVVIAALCGSAFWVVGSQSVVTVTATELRRPMRRPVPREQMEAVQRIRRPFGRG</sequence>
<evidence type="ECO:0000256" key="1">
    <source>
        <dbReference type="SAM" id="Phobius"/>
    </source>
</evidence>